<organism evidence="3 4">
    <name type="scientific">Tepidibacter formicigenes DSM 15518</name>
    <dbReference type="NCBI Taxonomy" id="1123349"/>
    <lineage>
        <taxon>Bacteria</taxon>
        <taxon>Bacillati</taxon>
        <taxon>Bacillota</taxon>
        <taxon>Clostridia</taxon>
        <taxon>Peptostreptococcales</taxon>
        <taxon>Peptostreptococcaceae</taxon>
        <taxon>Tepidibacter</taxon>
    </lineage>
</organism>
<dbReference type="GO" id="GO:0003677">
    <property type="term" value="F:DNA binding"/>
    <property type="evidence" value="ECO:0007669"/>
    <property type="project" value="UniProtKB-KW"/>
</dbReference>
<sequence length="65" mass="7856">MIKNRLKEIRCEKEFISQKDFASFLGINKHQYSKYERNVLQPNLETAFKICIILDLDIKDIFYLE</sequence>
<dbReference type="STRING" id="1123349.SAMN02744037_00218"/>
<evidence type="ECO:0000259" key="2">
    <source>
        <dbReference type="PROSITE" id="PS50943"/>
    </source>
</evidence>
<dbReference type="Proteomes" id="UP000242497">
    <property type="component" value="Unassembled WGS sequence"/>
</dbReference>
<feature type="domain" description="HTH cro/C1-type" evidence="2">
    <location>
        <begin position="6"/>
        <end position="61"/>
    </location>
</feature>
<proteinExistence type="predicted"/>
<name>A0A1M6JYL9_9FIRM</name>
<reference evidence="4" key="1">
    <citation type="submission" date="2016-11" db="EMBL/GenBank/DDBJ databases">
        <authorList>
            <person name="Varghese N."/>
            <person name="Submissions S."/>
        </authorList>
    </citation>
    <scope>NUCLEOTIDE SEQUENCE [LARGE SCALE GENOMIC DNA]</scope>
    <source>
        <strain evidence="4">DSM 15518</strain>
    </source>
</reference>
<evidence type="ECO:0000256" key="1">
    <source>
        <dbReference type="ARBA" id="ARBA00023125"/>
    </source>
</evidence>
<dbReference type="PANTHER" id="PTHR46558">
    <property type="entry name" value="TRACRIPTIONAL REGULATORY PROTEIN-RELATED-RELATED"/>
    <property type="match status" value="1"/>
</dbReference>
<dbReference type="PROSITE" id="PS50943">
    <property type="entry name" value="HTH_CROC1"/>
    <property type="match status" value="1"/>
</dbReference>
<dbReference type="AlphaFoldDB" id="A0A1M6JYL9"/>
<protein>
    <submittedName>
        <fullName evidence="3">DNA-binding transcriptional regulator, XRE-family HTH domain</fullName>
    </submittedName>
</protein>
<dbReference type="RefSeq" id="WP_084605374.1">
    <property type="nucleotide sequence ID" value="NZ_FRAE01000006.1"/>
</dbReference>
<dbReference type="InterPro" id="IPR001387">
    <property type="entry name" value="Cro/C1-type_HTH"/>
</dbReference>
<dbReference type="EMBL" id="FRAE01000006">
    <property type="protein sequence ID" value="SHJ51732.1"/>
    <property type="molecule type" value="Genomic_DNA"/>
</dbReference>
<dbReference type="Gene3D" id="1.10.260.40">
    <property type="entry name" value="lambda repressor-like DNA-binding domains"/>
    <property type="match status" value="1"/>
</dbReference>
<dbReference type="OrthoDB" id="1928437at2"/>
<keyword evidence="1 3" id="KW-0238">DNA-binding</keyword>
<accession>A0A1M6JYL9</accession>
<dbReference type="Pfam" id="PF01381">
    <property type="entry name" value="HTH_3"/>
    <property type="match status" value="1"/>
</dbReference>
<dbReference type="InterPro" id="IPR010982">
    <property type="entry name" value="Lambda_DNA-bd_dom_sf"/>
</dbReference>
<keyword evidence="4" id="KW-1185">Reference proteome</keyword>
<dbReference type="SMART" id="SM00530">
    <property type="entry name" value="HTH_XRE"/>
    <property type="match status" value="1"/>
</dbReference>
<evidence type="ECO:0000313" key="4">
    <source>
        <dbReference type="Proteomes" id="UP000242497"/>
    </source>
</evidence>
<evidence type="ECO:0000313" key="3">
    <source>
        <dbReference type="EMBL" id="SHJ51732.1"/>
    </source>
</evidence>
<gene>
    <name evidence="3" type="ORF">SAMN02744037_00218</name>
</gene>
<dbReference type="PANTHER" id="PTHR46558:SF4">
    <property type="entry name" value="DNA-BIDING PHAGE PROTEIN"/>
    <property type="match status" value="1"/>
</dbReference>
<dbReference type="CDD" id="cd00093">
    <property type="entry name" value="HTH_XRE"/>
    <property type="match status" value="1"/>
</dbReference>
<dbReference type="SUPFAM" id="SSF47413">
    <property type="entry name" value="lambda repressor-like DNA-binding domains"/>
    <property type="match status" value="1"/>
</dbReference>